<evidence type="ECO:0000313" key="1">
    <source>
        <dbReference type="EMBL" id="TYB78312.1"/>
    </source>
</evidence>
<dbReference type="EMBL" id="VSKK01000001">
    <property type="protein sequence ID" value="TYB78312.1"/>
    <property type="molecule type" value="Genomic_DNA"/>
</dbReference>
<comment type="caution">
    <text evidence="1">The sequence shown here is derived from an EMBL/GenBank/DDBJ whole genome shotgun (WGS) entry which is preliminary data.</text>
</comment>
<organism evidence="1 2">
    <name type="scientific">Bizionia myxarmorum</name>
    <dbReference type="NCBI Taxonomy" id="291186"/>
    <lineage>
        <taxon>Bacteria</taxon>
        <taxon>Pseudomonadati</taxon>
        <taxon>Bacteroidota</taxon>
        <taxon>Flavobacteriia</taxon>
        <taxon>Flavobacteriales</taxon>
        <taxon>Flavobacteriaceae</taxon>
        <taxon>Bizionia</taxon>
    </lineage>
</organism>
<name>A0A5D0R9X9_9FLAO</name>
<accession>A0A5D0R9X9</accession>
<dbReference type="AlphaFoldDB" id="A0A5D0R9X9"/>
<proteinExistence type="predicted"/>
<dbReference type="Proteomes" id="UP000323720">
    <property type="component" value="Unassembled WGS sequence"/>
</dbReference>
<reference evidence="1 2" key="1">
    <citation type="submission" date="2019-08" db="EMBL/GenBank/DDBJ databases">
        <title>Genomes of Antarctic Bizionia species.</title>
        <authorList>
            <person name="Bowman J.P."/>
        </authorList>
    </citation>
    <scope>NUCLEOTIDE SEQUENCE [LARGE SCALE GENOMIC DNA]</scope>
    <source>
        <strain evidence="1 2">ADA-4</strain>
    </source>
</reference>
<dbReference type="OrthoDB" id="1116664at2"/>
<dbReference type="RefSeq" id="WP_148402050.1">
    <property type="nucleotide sequence ID" value="NZ_VSKK01000001.1"/>
</dbReference>
<gene>
    <name evidence="1" type="ORF">ES674_00600</name>
</gene>
<protein>
    <submittedName>
        <fullName evidence="1">Uncharacterized protein</fullName>
    </submittedName>
</protein>
<evidence type="ECO:0000313" key="2">
    <source>
        <dbReference type="Proteomes" id="UP000323720"/>
    </source>
</evidence>
<keyword evidence="2" id="KW-1185">Reference proteome</keyword>
<sequence>MPKETVYTDIEIKFNIRDCLRLLLGRKLKVSIKNLVHYNPKLDVFDFNVTEDISVGRIFRKKPIQATTE</sequence>